<keyword evidence="3" id="KW-1185">Reference proteome</keyword>
<feature type="region of interest" description="Disordered" evidence="1">
    <location>
        <begin position="70"/>
        <end position="97"/>
    </location>
</feature>
<protein>
    <submittedName>
        <fullName evidence="2">Uncharacterized protein</fullName>
    </submittedName>
</protein>
<sequence length="97" mass="11011">MDLTADETLGSFLLPVLQDEADARMTTDDVLDDAATPDLAYFHDEARALHADFEAYRLRYHAMCRVLFPHDDDDEDEDEDGDEGGRLYAGDRRRAMA</sequence>
<dbReference type="OrthoDB" id="10343844at2759"/>
<evidence type="ECO:0000313" key="3">
    <source>
        <dbReference type="Proteomes" id="UP000030762"/>
    </source>
</evidence>
<dbReference type="Proteomes" id="UP000030762">
    <property type="component" value="Unassembled WGS sequence"/>
</dbReference>
<dbReference type="OMA" id="RYHAMCR"/>
<dbReference type="InParanoid" id="T0REU9"/>
<dbReference type="AlphaFoldDB" id="T0REU9"/>
<feature type="compositionally biased region" description="Basic and acidic residues" evidence="1">
    <location>
        <begin position="83"/>
        <end position="97"/>
    </location>
</feature>
<dbReference type="EMBL" id="JH767173">
    <property type="protein sequence ID" value="EQC30808.1"/>
    <property type="molecule type" value="Genomic_DNA"/>
</dbReference>
<proteinExistence type="predicted"/>
<organism evidence="2 3">
    <name type="scientific">Saprolegnia diclina (strain VS20)</name>
    <dbReference type="NCBI Taxonomy" id="1156394"/>
    <lineage>
        <taxon>Eukaryota</taxon>
        <taxon>Sar</taxon>
        <taxon>Stramenopiles</taxon>
        <taxon>Oomycota</taxon>
        <taxon>Saprolegniomycetes</taxon>
        <taxon>Saprolegniales</taxon>
        <taxon>Saprolegniaceae</taxon>
        <taxon>Saprolegnia</taxon>
    </lineage>
</organism>
<accession>T0REU9</accession>
<evidence type="ECO:0000256" key="1">
    <source>
        <dbReference type="SAM" id="MobiDB-lite"/>
    </source>
</evidence>
<feature type="compositionally biased region" description="Acidic residues" evidence="1">
    <location>
        <begin position="71"/>
        <end position="82"/>
    </location>
</feature>
<dbReference type="VEuPathDB" id="FungiDB:SDRG_11568"/>
<gene>
    <name evidence="2" type="ORF">SDRG_11568</name>
</gene>
<reference evidence="2 3" key="1">
    <citation type="submission" date="2012-04" db="EMBL/GenBank/DDBJ databases">
        <title>The Genome Sequence of Saprolegnia declina VS20.</title>
        <authorList>
            <consortium name="The Broad Institute Genome Sequencing Platform"/>
            <person name="Russ C."/>
            <person name="Nusbaum C."/>
            <person name="Tyler B."/>
            <person name="van West P."/>
            <person name="Dieguez-Uribeondo J."/>
            <person name="de Bruijn I."/>
            <person name="Tripathy S."/>
            <person name="Jiang R."/>
            <person name="Young S.K."/>
            <person name="Zeng Q."/>
            <person name="Gargeya S."/>
            <person name="Fitzgerald M."/>
            <person name="Haas B."/>
            <person name="Abouelleil A."/>
            <person name="Alvarado L."/>
            <person name="Arachchi H.M."/>
            <person name="Berlin A."/>
            <person name="Chapman S.B."/>
            <person name="Goldberg J."/>
            <person name="Griggs A."/>
            <person name="Gujja S."/>
            <person name="Hansen M."/>
            <person name="Howarth C."/>
            <person name="Imamovic A."/>
            <person name="Larimer J."/>
            <person name="McCowen C."/>
            <person name="Montmayeur A."/>
            <person name="Murphy C."/>
            <person name="Neiman D."/>
            <person name="Pearson M."/>
            <person name="Priest M."/>
            <person name="Roberts A."/>
            <person name="Saif S."/>
            <person name="Shea T."/>
            <person name="Sisk P."/>
            <person name="Sykes S."/>
            <person name="Wortman J."/>
            <person name="Nusbaum C."/>
            <person name="Birren B."/>
        </authorList>
    </citation>
    <scope>NUCLEOTIDE SEQUENCE [LARGE SCALE GENOMIC DNA]</scope>
    <source>
        <strain evidence="2 3">VS20</strain>
    </source>
</reference>
<evidence type="ECO:0000313" key="2">
    <source>
        <dbReference type="EMBL" id="EQC30808.1"/>
    </source>
</evidence>
<dbReference type="GeneID" id="19952295"/>
<name>T0REU9_SAPDV</name>
<dbReference type="RefSeq" id="XP_008615832.1">
    <property type="nucleotide sequence ID" value="XM_008617610.1"/>
</dbReference>